<evidence type="ECO:0000313" key="3">
    <source>
        <dbReference type="Proteomes" id="UP000001307"/>
    </source>
</evidence>
<feature type="compositionally biased region" description="Basic residues" evidence="1">
    <location>
        <begin position="36"/>
        <end position="51"/>
    </location>
</feature>
<feature type="region of interest" description="Disordered" evidence="1">
    <location>
        <begin position="184"/>
        <end position="237"/>
    </location>
</feature>
<accession>E4XTC2</accession>
<gene>
    <name evidence="2" type="ORF">GSOID_T00003059001</name>
</gene>
<evidence type="ECO:0000256" key="1">
    <source>
        <dbReference type="SAM" id="MobiDB-lite"/>
    </source>
</evidence>
<dbReference type="InParanoid" id="E4XTC2"/>
<dbReference type="Proteomes" id="UP000001307">
    <property type="component" value="Unassembled WGS sequence"/>
</dbReference>
<reference evidence="2" key="1">
    <citation type="journal article" date="2010" name="Science">
        <title>Plasticity of animal genome architecture unmasked by rapid evolution of a pelagic tunicate.</title>
        <authorList>
            <person name="Denoeud F."/>
            <person name="Henriet S."/>
            <person name="Mungpakdee S."/>
            <person name="Aury J.M."/>
            <person name="Da Silva C."/>
            <person name="Brinkmann H."/>
            <person name="Mikhaleva J."/>
            <person name="Olsen L.C."/>
            <person name="Jubin C."/>
            <person name="Canestro C."/>
            <person name="Bouquet J.M."/>
            <person name="Danks G."/>
            <person name="Poulain J."/>
            <person name="Campsteijn C."/>
            <person name="Adamski M."/>
            <person name="Cross I."/>
            <person name="Yadetie F."/>
            <person name="Muffato M."/>
            <person name="Louis A."/>
            <person name="Butcher S."/>
            <person name="Tsagkogeorga G."/>
            <person name="Konrad A."/>
            <person name="Singh S."/>
            <person name="Jensen M.F."/>
            <person name="Cong E.H."/>
            <person name="Eikeseth-Otteraa H."/>
            <person name="Noel B."/>
            <person name="Anthouard V."/>
            <person name="Porcel B.M."/>
            <person name="Kachouri-Lafond R."/>
            <person name="Nishino A."/>
            <person name="Ugolini M."/>
            <person name="Chourrout P."/>
            <person name="Nishida H."/>
            <person name="Aasland R."/>
            <person name="Huzurbazar S."/>
            <person name="Westhof E."/>
            <person name="Delsuc F."/>
            <person name="Lehrach H."/>
            <person name="Reinhardt R."/>
            <person name="Weissenbach J."/>
            <person name="Roy S.W."/>
            <person name="Artiguenave F."/>
            <person name="Postlethwait J.H."/>
            <person name="Manak J.R."/>
            <person name="Thompson E.M."/>
            <person name="Jaillon O."/>
            <person name="Du Pasquier L."/>
            <person name="Boudinot P."/>
            <person name="Liberles D.A."/>
            <person name="Volff J.N."/>
            <person name="Philippe H."/>
            <person name="Lenhard B."/>
            <person name="Roest Crollius H."/>
            <person name="Wincker P."/>
            <person name="Chourrout D."/>
        </authorList>
    </citation>
    <scope>NUCLEOTIDE SEQUENCE [LARGE SCALE GENOMIC DNA]</scope>
</reference>
<keyword evidence="3" id="KW-1185">Reference proteome</keyword>
<evidence type="ECO:0000313" key="2">
    <source>
        <dbReference type="EMBL" id="CBY12984.1"/>
    </source>
</evidence>
<proteinExistence type="predicted"/>
<dbReference type="EMBL" id="FN653152">
    <property type="protein sequence ID" value="CBY12984.1"/>
    <property type="molecule type" value="Genomic_DNA"/>
</dbReference>
<organism evidence="2">
    <name type="scientific">Oikopleura dioica</name>
    <name type="common">Tunicate</name>
    <dbReference type="NCBI Taxonomy" id="34765"/>
    <lineage>
        <taxon>Eukaryota</taxon>
        <taxon>Metazoa</taxon>
        <taxon>Chordata</taxon>
        <taxon>Tunicata</taxon>
        <taxon>Appendicularia</taxon>
        <taxon>Copelata</taxon>
        <taxon>Oikopleuridae</taxon>
        <taxon>Oikopleura</taxon>
    </lineage>
</organism>
<name>E4XTC2_OIKDI</name>
<feature type="region of interest" description="Disordered" evidence="1">
    <location>
        <begin position="134"/>
        <end position="163"/>
    </location>
</feature>
<protein>
    <submittedName>
        <fullName evidence="2">Uncharacterized protein</fullName>
    </submittedName>
</protein>
<dbReference type="AlphaFoldDB" id="E4XTC2"/>
<feature type="compositionally biased region" description="Basic residues" evidence="1">
    <location>
        <begin position="13"/>
        <end position="28"/>
    </location>
</feature>
<feature type="region of interest" description="Disordered" evidence="1">
    <location>
        <begin position="1"/>
        <end position="69"/>
    </location>
</feature>
<sequence>MEDLNEAKGSPKTCHKLSFARKSKKSLHSRANSSPTRRRSPQLSTRRRKQVTKPSCPVKEKLDDENANVDCDVEDEEQVDETMLSKPVHDSLKICFTKNRPDNNKDVSVHSTLKMIDQEGKNILTSLQKLSFARKGKKSLHSRTKLPLTRRRSPQPSTRRRNHVIASVGTKYPVKENLADKIATQTANAHADETEPAAENASNDNKLQEKPSMAKRSCGKLPKKTTLPKIKAELQHK</sequence>